<evidence type="ECO:0000313" key="3">
    <source>
        <dbReference type="Proteomes" id="UP000177390"/>
    </source>
</evidence>
<evidence type="ECO:0008006" key="4">
    <source>
        <dbReference type="Google" id="ProtNLM"/>
    </source>
</evidence>
<dbReference type="InterPro" id="IPR025984">
    <property type="entry name" value="DCTPP"/>
</dbReference>
<dbReference type="AlphaFoldDB" id="A0A1F5EWF3"/>
<accession>A0A1F5EWF3</accession>
<dbReference type="GO" id="GO:0047429">
    <property type="term" value="F:nucleoside triphosphate diphosphatase activity"/>
    <property type="evidence" value="ECO:0007669"/>
    <property type="project" value="InterPro"/>
</dbReference>
<dbReference type="PANTHER" id="PTHR46523">
    <property type="entry name" value="DCTP PYROPHOSPHATASE 1"/>
    <property type="match status" value="1"/>
</dbReference>
<organism evidence="2 3">
    <name type="scientific">Candidatus Collierbacteria bacterium RIFCSPHIGHO2_02_FULL_49_10</name>
    <dbReference type="NCBI Taxonomy" id="1817723"/>
    <lineage>
        <taxon>Bacteria</taxon>
        <taxon>Candidatus Collieribacteriota</taxon>
    </lineage>
</organism>
<protein>
    <recommendedName>
        <fullName evidence="4">Nucleotide pyrophosphohydrolase</fullName>
    </recommendedName>
</protein>
<evidence type="ECO:0000256" key="1">
    <source>
        <dbReference type="SAM" id="MobiDB-lite"/>
    </source>
</evidence>
<comment type="caution">
    <text evidence="2">The sequence shown here is derived from an EMBL/GenBank/DDBJ whole genome shotgun (WGS) entry which is preliminary data.</text>
</comment>
<gene>
    <name evidence="2" type="ORF">A3D09_03100</name>
</gene>
<sequence length="132" mass="15767">MKIDGEKLQDKVKAIVRYNTVRGWVQEPEDLSKSIVLESAELLEHFQWDASAKKLKSKKKPKDMQEIEFEVADIFWYLIIFCKVMKIDLVKALEKKMKHNEEKYPESMFKGEHNSKFYHAQKEKYRAAKKQK</sequence>
<dbReference type="EMBL" id="MFAH01000017">
    <property type="protein sequence ID" value="OGD71738.1"/>
    <property type="molecule type" value="Genomic_DNA"/>
</dbReference>
<reference evidence="2 3" key="1">
    <citation type="journal article" date="2016" name="Nat. Commun.">
        <title>Thousands of microbial genomes shed light on interconnected biogeochemical processes in an aquifer system.</title>
        <authorList>
            <person name="Anantharaman K."/>
            <person name="Brown C.T."/>
            <person name="Hug L.A."/>
            <person name="Sharon I."/>
            <person name="Castelle C.J."/>
            <person name="Probst A.J."/>
            <person name="Thomas B.C."/>
            <person name="Singh A."/>
            <person name="Wilkins M.J."/>
            <person name="Karaoz U."/>
            <person name="Brodie E.L."/>
            <person name="Williams K.H."/>
            <person name="Hubbard S.S."/>
            <person name="Banfield J.F."/>
        </authorList>
    </citation>
    <scope>NUCLEOTIDE SEQUENCE [LARGE SCALE GENOMIC DNA]</scope>
</reference>
<dbReference type="Gene3D" id="1.10.287.1080">
    <property type="entry name" value="MazG-like"/>
    <property type="match status" value="1"/>
</dbReference>
<dbReference type="GO" id="GO:0009143">
    <property type="term" value="P:nucleoside triphosphate catabolic process"/>
    <property type="evidence" value="ECO:0007669"/>
    <property type="project" value="InterPro"/>
</dbReference>
<evidence type="ECO:0000313" key="2">
    <source>
        <dbReference type="EMBL" id="OGD71738.1"/>
    </source>
</evidence>
<feature type="compositionally biased region" description="Basic and acidic residues" evidence="1">
    <location>
        <begin position="113"/>
        <end position="126"/>
    </location>
</feature>
<dbReference type="Pfam" id="PF12643">
    <property type="entry name" value="MazG-like"/>
    <property type="match status" value="1"/>
</dbReference>
<dbReference type="PANTHER" id="PTHR46523:SF1">
    <property type="entry name" value="DCTP PYROPHOSPHATASE 1"/>
    <property type="match status" value="1"/>
</dbReference>
<name>A0A1F5EWF3_9BACT</name>
<proteinExistence type="predicted"/>
<dbReference type="SUPFAM" id="SSF101386">
    <property type="entry name" value="all-alpha NTP pyrophosphatases"/>
    <property type="match status" value="1"/>
</dbReference>
<dbReference type="InterPro" id="IPR052555">
    <property type="entry name" value="dCTP_Pyrophosphatase"/>
</dbReference>
<dbReference type="Proteomes" id="UP000177390">
    <property type="component" value="Unassembled WGS sequence"/>
</dbReference>
<dbReference type="PIRSF" id="PIRSF029826">
    <property type="entry name" value="UCP029826_pph"/>
    <property type="match status" value="1"/>
</dbReference>
<feature type="region of interest" description="Disordered" evidence="1">
    <location>
        <begin position="113"/>
        <end position="132"/>
    </location>
</feature>